<dbReference type="EMBL" id="AP023356">
    <property type="protein sequence ID" value="BCJ48032.1"/>
    <property type="molecule type" value="Genomic_DNA"/>
</dbReference>
<protein>
    <recommendedName>
        <fullName evidence="1">DUF6817 domain-containing protein</fullName>
    </recommendedName>
</protein>
<name>A0ABM7M8P4_9ACTN</name>
<dbReference type="RefSeq" id="WP_189330366.1">
    <property type="nucleotide sequence ID" value="NZ_AP023356.1"/>
</dbReference>
<dbReference type="Proteomes" id="UP000676967">
    <property type="component" value="Chromosome"/>
</dbReference>
<gene>
    <name evidence="2" type="ORF">Aiant_86890</name>
</gene>
<evidence type="ECO:0000313" key="3">
    <source>
        <dbReference type="Proteomes" id="UP000676967"/>
    </source>
</evidence>
<organism evidence="2 3">
    <name type="scientific">Actinoplanes ianthinogenes</name>
    <dbReference type="NCBI Taxonomy" id="122358"/>
    <lineage>
        <taxon>Bacteria</taxon>
        <taxon>Bacillati</taxon>
        <taxon>Actinomycetota</taxon>
        <taxon>Actinomycetes</taxon>
        <taxon>Micromonosporales</taxon>
        <taxon>Micromonosporaceae</taxon>
        <taxon>Actinoplanes</taxon>
    </lineage>
</organism>
<feature type="domain" description="DUF6817" evidence="1">
    <location>
        <begin position="9"/>
        <end position="93"/>
    </location>
</feature>
<evidence type="ECO:0000313" key="2">
    <source>
        <dbReference type="EMBL" id="BCJ48032.1"/>
    </source>
</evidence>
<keyword evidence="3" id="KW-1185">Reference proteome</keyword>
<proteinExistence type="predicted"/>
<dbReference type="InterPro" id="IPR049202">
    <property type="entry name" value="DUF6817"/>
</dbReference>
<evidence type="ECO:0000259" key="1">
    <source>
        <dbReference type="Pfam" id="PF20680"/>
    </source>
</evidence>
<reference evidence="2 3" key="1">
    <citation type="submission" date="2020-08" db="EMBL/GenBank/DDBJ databases">
        <title>Whole genome shotgun sequence of Actinoplanes ianthinogenes NBRC 13996.</title>
        <authorList>
            <person name="Komaki H."/>
            <person name="Tamura T."/>
        </authorList>
    </citation>
    <scope>NUCLEOTIDE SEQUENCE [LARGE SCALE GENOMIC DNA]</scope>
    <source>
        <strain evidence="2 3">NBRC 13996</strain>
    </source>
</reference>
<dbReference type="Pfam" id="PF20680">
    <property type="entry name" value="DUF6817"/>
    <property type="match status" value="1"/>
</dbReference>
<accession>A0ABM7M8P4</accession>
<sequence>MSFDSAKAFLREHGAEAIEHPGGTLYAHLCRVADRLAELGAGPDVQLAGLTHATYGTDGFPRPLLALTARDRLRAVIGEPAETLVYLYGACDRDRTWPMLAETATVHDRFTGEAVRLDGGQLMPFVDLSIVNELDVIEHHPRLLAEHGPYFHDLFDRWALVTSPDVADEAQRVLTGI</sequence>